<gene>
    <name evidence="2" type="ORF">JIN84_04370</name>
</gene>
<proteinExistence type="predicted"/>
<dbReference type="Pfam" id="PF16798">
    <property type="entry name" value="DUF5069"/>
    <property type="match status" value="1"/>
</dbReference>
<dbReference type="AlphaFoldDB" id="A0A934VAG5"/>
<keyword evidence="3" id="KW-1185">Reference proteome</keyword>
<dbReference type="Proteomes" id="UP000600139">
    <property type="component" value="Unassembled WGS sequence"/>
</dbReference>
<evidence type="ECO:0000259" key="1">
    <source>
        <dbReference type="Pfam" id="PF16798"/>
    </source>
</evidence>
<dbReference type="InterPro" id="IPR031849">
    <property type="entry name" value="DUF5069"/>
</dbReference>
<comment type="caution">
    <text evidence="2">The sequence shown here is derived from an EMBL/GenBank/DDBJ whole genome shotgun (WGS) entry which is preliminary data.</text>
</comment>
<accession>A0A934VAG5</accession>
<evidence type="ECO:0000313" key="2">
    <source>
        <dbReference type="EMBL" id="MBK1814836.1"/>
    </source>
</evidence>
<name>A0A934VAG5_9BACT</name>
<dbReference type="RefSeq" id="WP_200349786.1">
    <property type="nucleotide sequence ID" value="NZ_BAABHZ010000010.1"/>
</dbReference>
<dbReference type="EMBL" id="JAENIK010000004">
    <property type="protein sequence ID" value="MBK1814836.1"/>
    <property type="molecule type" value="Genomic_DNA"/>
</dbReference>
<reference evidence="2" key="1">
    <citation type="submission" date="2021-01" db="EMBL/GenBank/DDBJ databases">
        <title>Modified the classification status of verrucomicrobia.</title>
        <authorList>
            <person name="Feng X."/>
        </authorList>
    </citation>
    <scope>NUCLEOTIDE SEQUENCE</scope>
    <source>
        <strain evidence="2">JCM 18052</strain>
    </source>
</reference>
<protein>
    <submittedName>
        <fullName evidence="2">DUF5069 domain-containing protein</fullName>
    </submittedName>
</protein>
<sequence length="139" mass="16222">MKSAPLSAYQETLGMVYFARMLDKIRLHAAENLREDFCENLGKGFDGRCLNFLRVDYDDLKARVLIGGGDEEILNWCFEAGRPLNEGDIFVWNQYMKKAGWKDGTTEMLIRRKRESGLENRDEIETMAEYFEYDEGRKS</sequence>
<organism evidence="2 3">
    <name type="scientific">Luteolibacter yonseiensis</name>
    <dbReference type="NCBI Taxonomy" id="1144680"/>
    <lineage>
        <taxon>Bacteria</taxon>
        <taxon>Pseudomonadati</taxon>
        <taxon>Verrucomicrobiota</taxon>
        <taxon>Verrucomicrobiia</taxon>
        <taxon>Verrucomicrobiales</taxon>
        <taxon>Verrucomicrobiaceae</taxon>
        <taxon>Luteolibacter</taxon>
    </lineage>
</organism>
<evidence type="ECO:0000313" key="3">
    <source>
        <dbReference type="Proteomes" id="UP000600139"/>
    </source>
</evidence>
<feature type="domain" description="DUF5069" evidence="1">
    <location>
        <begin position="3"/>
        <end position="137"/>
    </location>
</feature>